<protein>
    <submittedName>
        <fullName evidence="1">Uncharacterized protein</fullName>
    </submittedName>
</protein>
<dbReference type="EMBL" id="JABFUD020000009">
    <property type="protein sequence ID" value="KAI5075162.1"/>
    <property type="molecule type" value="Genomic_DNA"/>
</dbReference>
<dbReference type="Proteomes" id="UP000886520">
    <property type="component" value="Chromosome 9"/>
</dbReference>
<reference evidence="1" key="1">
    <citation type="submission" date="2021-01" db="EMBL/GenBank/DDBJ databases">
        <title>Adiantum capillus-veneris genome.</title>
        <authorList>
            <person name="Fang Y."/>
            <person name="Liao Q."/>
        </authorList>
    </citation>
    <scope>NUCLEOTIDE SEQUENCE</scope>
    <source>
        <strain evidence="1">H3</strain>
        <tissue evidence="1">Leaf</tissue>
    </source>
</reference>
<dbReference type="AlphaFoldDB" id="A0A9D4UXF2"/>
<evidence type="ECO:0000313" key="2">
    <source>
        <dbReference type="Proteomes" id="UP000886520"/>
    </source>
</evidence>
<gene>
    <name evidence="1" type="ORF">GOP47_0009238</name>
</gene>
<comment type="caution">
    <text evidence="1">The sequence shown here is derived from an EMBL/GenBank/DDBJ whole genome shotgun (WGS) entry which is preliminary data.</text>
</comment>
<sequence length="94" mass="9945">MAPRSYSEKLASKDRGNLFLHALGGDALNMESGEDELVGSVWSVAAWLVSVPPAPELPTTHLGKDNILPTATIAVLLVFSFILQEGTLTLGSPN</sequence>
<name>A0A9D4UXF2_ADICA</name>
<accession>A0A9D4UXF2</accession>
<organism evidence="1 2">
    <name type="scientific">Adiantum capillus-veneris</name>
    <name type="common">Maidenhair fern</name>
    <dbReference type="NCBI Taxonomy" id="13818"/>
    <lineage>
        <taxon>Eukaryota</taxon>
        <taxon>Viridiplantae</taxon>
        <taxon>Streptophyta</taxon>
        <taxon>Embryophyta</taxon>
        <taxon>Tracheophyta</taxon>
        <taxon>Polypodiopsida</taxon>
        <taxon>Polypodiidae</taxon>
        <taxon>Polypodiales</taxon>
        <taxon>Pteridineae</taxon>
        <taxon>Pteridaceae</taxon>
        <taxon>Vittarioideae</taxon>
        <taxon>Adiantum</taxon>
    </lineage>
</organism>
<proteinExistence type="predicted"/>
<keyword evidence="2" id="KW-1185">Reference proteome</keyword>
<evidence type="ECO:0000313" key="1">
    <source>
        <dbReference type="EMBL" id="KAI5075162.1"/>
    </source>
</evidence>